<gene>
    <name evidence="2" type="ORF">ILUMI_10851</name>
</gene>
<dbReference type="Proteomes" id="UP000801492">
    <property type="component" value="Unassembled WGS sequence"/>
</dbReference>
<comment type="caution">
    <text evidence="2">The sequence shown here is derived from an EMBL/GenBank/DDBJ whole genome shotgun (WGS) entry which is preliminary data.</text>
</comment>
<evidence type="ECO:0000256" key="1">
    <source>
        <dbReference type="SAM" id="MobiDB-lite"/>
    </source>
</evidence>
<accession>A0A8K0D2I2</accession>
<evidence type="ECO:0000313" key="3">
    <source>
        <dbReference type="Proteomes" id="UP000801492"/>
    </source>
</evidence>
<dbReference type="EMBL" id="VTPC01006040">
    <property type="protein sequence ID" value="KAF2895323.1"/>
    <property type="molecule type" value="Genomic_DNA"/>
</dbReference>
<keyword evidence="3" id="KW-1185">Reference proteome</keyword>
<sequence length="103" mass="11381">MFENPGVLLNVSHIRVFGPRIDTFILTQTSALVTDRPRVSGNSSIDEELPPKQLSEIVTTSQLKDHPSTSGTSYIQVAEINPLPCYSGSSGSSRKKRPKKQRR</sequence>
<feature type="region of interest" description="Disordered" evidence="1">
    <location>
        <begin position="82"/>
        <end position="103"/>
    </location>
</feature>
<feature type="compositionally biased region" description="Basic residues" evidence="1">
    <location>
        <begin position="93"/>
        <end position="103"/>
    </location>
</feature>
<reference evidence="2" key="1">
    <citation type="submission" date="2019-08" db="EMBL/GenBank/DDBJ databases">
        <title>The genome of the North American firefly Photinus pyralis.</title>
        <authorList>
            <consortium name="Photinus pyralis genome working group"/>
            <person name="Fallon T.R."/>
            <person name="Sander Lower S.E."/>
            <person name="Weng J.-K."/>
        </authorList>
    </citation>
    <scope>NUCLEOTIDE SEQUENCE</scope>
    <source>
        <strain evidence="2">TRF0915ILg1</strain>
        <tissue evidence="2">Whole body</tissue>
    </source>
</reference>
<protein>
    <submittedName>
        <fullName evidence="2">Uncharacterized protein</fullName>
    </submittedName>
</protein>
<evidence type="ECO:0000313" key="2">
    <source>
        <dbReference type="EMBL" id="KAF2895323.1"/>
    </source>
</evidence>
<name>A0A8K0D2I2_IGNLU</name>
<dbReference type="AlphaFoldDB" id="A0A8K0D2I2"/>
<organism evidence="2 3">
    <name type="scientific">Ignelater luminosus</name>
    <name type="common">Cucubano</name>
    <name type="synonym">Pyrophorus luminosus</name>
    <dbReference type="NCBI Taxonomy" id="2038154"/>
    <lineage>
        <taxon>Eukaryota</taxon>
        <taxon>Metazoa</taxon>
        <taxon>Ecdysozoa</taxon>
        <taxon>Arthropoda</taxon>
        <taxon>Hexapoda</taxon>
        <taxon>Insecta</taxon>
        <taxon>Pterygota</taxon>
        <taxon>Neoptera</taxon>
        <taxon>Endopterygota</taxon>
        <taxon>Coleoptera</taxon>
        <taxon>Polyphaga</taxon>
        <taxon>Elateriformia</taxon>
        <taxon>Elateroidea</taxon>
        <taxon>Elateridae</taxon>
        <taxon>Agrypninae</taxon>
        <taxon>Pyrophorini</taxon>
        <taxon>Ignelater</taxon>
    </lineage>
</organism>
<proteinExistence type="predicted"/>